<feature type="transmembrane region" description="Helical" evidence="2">
    <location>
        <begin position="117"/>
        <end position="136"/>
    </location>
</feature>
<feature type="transmembrane region" description="Helical" evidence="2">
    <location>
        <begin position="157"/>
        <end position="176"/>
    </location>
</feature>
<organism evidence="4 5">
    <name type="scientific">Aliicoccus persicus</name>
    <dbReference type="NCBI Taxonomy" id="930138"/>
    <lineage>
        <taxon>Bacteria</taxon>
        <taxon>Bacillati</taxon>
        <taxon>Bacillota</taxon>
        <taxon>Bacilli</taxon>
        <taxon>Bacillales</taxon>
        <taxon>Staphylococcaceae</taxon>
        <taxon>Aliicoccus</taxon>
    </lineage>
</organism>
<feature type="transmembrane region" description="Helical" evidence="2">
    <location>
        <begin position="78"/>
        <end position="97"/>
    </location>
</feature>
<dbReference type="InterPro" id="IPR050154">
    <property type="entry name" value="UbiB_kinase"/>
</dbReference>
<feature type="domain" description="Protein kinase" evidence="3">
    <location>
        <begin position="250"/>
        <end position="562"/>
    </location>
</feature>
<dbReference type="PROSITE" id="PS50011">
    <property type="entry name" value="PROTEIN_KINASE_DOM"/>
    <property type="match status" value="1"/>
</dbReference>
<reference evidence="4" key="2">
    <citation type="submission" date="2021-09" db="EMBL/GenBank/DDBJ databases">
        <authorList>
            <person name="Gilroy R."/>
        </authorList>
    </citation>
    <scope>NUCLEOTIDE SEQUENCE</scope>
    <source>
        <strain evidence="4">6019</strain>
    </source>
</reference>
<sequence length="669" mass="75217">MIYPFIIFIALNVLLILWYRRHNTMLTTWIKSLVISTVTTLVITVSIELNFGNVIAVAFFFSVILATLLNYNRHILKIVISTVISTALITAILHYSYFVHISDPVGNTELTRVLFLYFPILIIIYAIYLFILFNVFNVPLVNSRNPIHDLSIRIRMMIRFFQVIMLVVRHGLYRSAKDRDHTLPTSLAALFESLGGVYIKFGQLLSTRKDIFPANYIDALQSLTDNVKPLADKELAQIIKSSNLDQSLKDFNYEPLAAASIGQVHVATHKDSDEPVIIKVLRPDITQKIEVDLRLLIELCKWLSNQSEMFARLGLVNLAEGFRDNLLEETDFEIEAMNTEALRTKMIDANQSINAPKVYRHLSSKSILVIEKIEGTSINKTALTDTKAESLSHTLMQALLEQIMIIGIYHADPHPGNILITKDKTPTFIDFGSVGYLTDVEKNGLILFIVGYHRKNSSLMTQGLIRMSTESDVDEVSLQESMKRMLYIGELSDDPTVTLIKEVMQMIGSHGLSLSPTVAGAFRAIITLDGTLGTINPAYRLTVEAKKFAENMNLNTIVEEYILGMREKAESRLLSFDISQLNIDTITKSMTREFAQIQSSTEDRKDARHMSVITLAFGMLSLILTLVGYSIESEINTFLTTPIGVGGLGMSLMIIVKLMLDNSIKMLSE</sequence>
<comment type="similarity">
    <text evidence="1">Belongs to the protein kinase superfamily. ADCK protein kinase family.</text>
</comment>
<feature type="transmembrane region" description="Helical" evidence="2">
    <location>
        <begin position="612"/>
        <end position="631"/>
    </location>
</feature>
<dbReference type="PANTHER" id="PTHR10566">
    <property type="entry name" value="CHAPERONE-ACTIVITY OF BC1 COMPLEX CABC1 -RELATED"/>
    <property type="match status" value="1"/>
</dbReference>
<keyword evidence="2" id="KW-0812">Transmembrane</keyword>
<dbReference type="InterPro" id="IPR004147">
    <property type="entry name" value="ABC1_dom"/>
</dbReference>
<dbReference type="PANTHER" id="PTHR10566:SF113">
    <property type="entry name" value="PROTEIN ACTIVITY OF BC1 COMPLEX KINASE 7, CHLOROPLASTIC"/>
    <property type="match status" value="1"/>
</dbReference>
<evidence type="ECO:0000313" key="4">
    <source>
        <dbReference type="EMBL" id="HJE19749.1"/>
    </source>
</evidence>
<protein>
    <recommendedName>
        <fullName evidence="3">Protein kinase domain-containing protein</fullName>
    </recommendedName>
</protein>
<comment type="caution">
    <text evidence="4">The sequence shown here is derived from an EMBL/GenBank/DDBJ whole genome shotgun (WGS) entry which is preliminary data.</text>
</comment>
<evidence type="ECO:0000259" key="3">
    <source>
        <dbReference type="PROSITE" id="PS50011"/>
    </source>
</evidence>
<dbReference type="Pfam" id="PF03109">
    <property type="entry name" value="ABC1"/>
    <property type="match status" value="1"/>
</dbReference>
<dbReference type="Gene3D" id="1.10.510.10">
    <property type="entry name" value="Transferase(Phosphotransferase) domain 1"/>
    <property type="match status" value="1"/>
</dbReference>
<proteinExistence type="inferred from homology"/>
<dbReference type="CDD" id="cd05121">
    <property type="entry name" value="ABC1_ADCK3-like"/>
    <property type="match status" value="1"/>
</dbReference>
<dbReference type="Gene3D" id="3.30.200.20">
    <property type="entry name" value="Phosphorylase Kinase, domain 1"/>
    <property type="match status" value="1"/>
</dbReference>
<evidence type="ECO:0000313" key="5">
    <source>
        <dbReference type="Proteomes" id="UP000763505"/>
    </source>
</evidence>
<dbReference type="EMBL" id="DYYI01000056">
    <property type="protein sequence ID" value="HJE19749.1"/>
    <property type="molecule type" value="Genomic_DNA"/>
</dbReference>
<dbReference type="Proteomes" id="UP000763505">
    <property type="component" value="Unassembled WGS sequence"/>
</dbReference>
<feature type="transmembrane region" description="Helical" evidence="2">
    <location>
        <begin position="53"/>
        <end position="71"/>
    </location>
</feature>
<dbReference type="AlphaFoldDB" id="A0A921DX56"/>
<evidence type="ECO:0000256" key="2">
    <source>
        <dbReference type="SAM" id="Phobius"/>
    </source>
</evidence>
<keyword evidence="2" id="KW-1133">Transmembrane helix</keyword>
<name>A0A921DX56_9STAP</name>
<feature type="transmembrane region" description="Helical" evidence="2">
    <location>
        <begin position="6"/>
        <end position="21"/>
    </location>
</feature>
<dbReference type="InterPro" id="IPR011009">
    <property type="entry name" value="Kinase-like_dom_sf"/>
</dbReference>
<accession>A0A921DX56</accession>
<gene>
    <name evidence="4" type="ORF">K8V35_05295</name>
</gene>
<evidence type="ECO:0000256" key="1">
    <source>
        <dbReference type="ARBA" id="ARBA00009670"/>
    </source>
</evidence>
<dbReference type="InterPro" id="IPR000719">
    <property type="entry name" value="Prot_kinase_dom"/>
</dbReference>
<dbReference type="GO" id="GO:0005524">
    <property type="term" value="F:ATP binding"/>
    <property type="evidence" value="ECO:0007669"/>
    <property type="project" value="InterPro"/>
</dbReference>
<dbReference type="SUPFAM" id="SSF56112">
    <property type="entry name" value="Protein kinase-like (PK-like)"/>
    <property type="match status" value="1"/>
</dbReference>
<dbReference type="GO" id="GO:0004672">
    <property type="term" value="F:protein kinase activity"/>
    <property type="evidence" value="ECO:0007669"/>
    <property type="project" value="InterPro"/>
</dbReference>
<keyword evidence="2" id="KW-0472">Membrane</keyword>
<feature type="transmembrane region" description="Helical" evidence="2">
    <location>
        <begin position="637"/>
        <end position="660"/>
    </location>
</feature>
<reference evidence="4" key="1">
    <citation type="journal article" date="2021" name="PeerJ">
        <title>Extensive microbial diversity within the chicken gut microbiome revealed by metagenomics and culture.</title>
        <authorList>
            <person name="Gilroy R."/>
            <person name="Ravi A."/>
            <person name="Getino M."/>
            <person name="Pursley I."/>
            <person name="Horton D.L."/>
            <person name="Alikhan N.F."/>
            <person name="Baker D."/>
            <person name="Gharbi K."/>
            <person name="Hall N."/>
            <person name="Watson M."/>
            <person name="Adriaenssens E.M."/>
            <person name="Foster-Nyarko E."/>
            <person name="Jarju S."/>
            <person name="Secka A."/>
            <person name="Antonio M."/>
            <person name="Oren A."/>
            <person name="Chaudhuri R.R."/>
            <person name="La Ragione R."/>
            <person name="Hildebrand F."/>
            <person name="Pallen M.J."/>
        </authorList>
    </citation>
    <scope>NUCLEOTIDE SEQUENCE</scope>
    <source>
        <strain evidence="4">6019</strain>
    </source>
</reference>